<evidence type="ECO:0000256" key="4">
    <source>
        <dbReference type="ARBA" id="ARBA00022741"/>
    </source>
</evidence>
<name>A0ABW6AJ15_9BACT</name>
<evidence type="ECO:0000313" key="11">
    <source>
        <dbReference type="EMBL" id="MFD2934160.1"/>
    </source>
</evidence>
<evidence type="ECO:0000256" key="3">
    <source>
        <dbReference type="ARBA" id="ARBA00022692"/>
    </source>
</evidence>
<dbReference type="Pfam" id="PF02706">
    <property type="entry name" value="Wzz"/>
    <property type="match status" value="1"/>
</dbReference>
<protein>
    <submittedName>
        <fullName evidence="11">GumC family protein</fullName>
    </submittedName>
</protein>
<keyword evidence="7 8" id="KW-0472">Membrane</keyword>
<dbReference type="EMBL" id="JBHUOM010000002">
    <property type="protein sequence ID" value="MFD2934160.1"/>
    <property type="molecule type" value="Genomic_DNA"/>
</dbReference>
<feature type="domain" description="Tyrosine-protein kinase G-rich" evidence="10">
    <location>
        <begin position="429"/>
        <end position="506"/>
    </location>
</feature>
<keyword evidence="6 8" id="KW-1133">Transmembrane helix</keyword>
<evidence type="ECO:0000256" key="7">
    <source>
        <dbReference type="ARBA" id="ARBA00023136"/>
    </source>
</evidence>
<dbReference type="InterPro" id="IPR032807">
    <property type="entry name" value="GNVR"/>
</dbReference>
<evidence type="ECO:0000259" key="9">
    <source>
        <dbReference type="Pfam" id="PF02706"/>
    </source>
</evidence>
<feature type="transmembrane region" description="Helical" evidence="8">
    <location>
        <begin position="486"/>
        <end position="505"/>
    </location>
</feature>
<dbReference type="Gene3D" id="3.40.50.300">
    <property type="entry name" value="P-loop containing nucleotide triphosphate hydrolases"/>
    <property type="match status" value="1"/>
</dbReference>
<comment type="caution">
    <text evidence="11">The sequence shown here is derived from an EMBL/GenBank/DDBJ whole genome shotgun (WGS) entry which is preliminary data.</text>
</comment>
<sequence>MVTNPYTPYQAYEIEPQLNVRAILMRYVRNWPWFVLTLILALAAAYVYLLYQPPVYKVQASLLIKDEKKGISGESLMKEMDIFTPSKVVENEQEILKSFTLMNRVVNSLGLDVRYYHPTSTFREEIYTESPIRLLVEEPASKLYKETLEFTFIDSKTIKLNGHPYPVNQSIKTPYGQLRVFARKPLNSKLEPVIATVSAHAAAVEGYLAHLTVEPTAKQSTVLVMTLEEAVPDKGEAILNQLINEYNKEAIVDKNKEASNTLTFIEDRLALISGELSTVEKEVELYKSTQGITDLSVQAETFLLSVKENDTQLNEVNIRLSGLADIERYIQNQSNEKGVTPATLGLSDPILTGLLTRMTELELKREEVSRTMSSNNPLLQSLDSQLKAMKISINENIQTIRQQLTSSRTQLAVNNRRMEDMIRTVPGKERALLNITRQQVIKNGLYTYLLQKREETALSAASTVSDSRLVDAARTGNEPIKPVKRMIFLLFGFFGLLVPVGIIAAKDTLNNRVLRRADVEEATQIPILGEVVNSRQMTIDNLVFKPRMQSVIGEQIRALRTNLQFLRSDPHKPQVLLFTSSISGEGKSFISLNLGASLALVDRKTVILEMDMRKPKLHKSLHIENRAGLSNYLIGDATIDELLQPIAGYENYFIITAGPLPPNPSELLSSPRLAQLFEELKERFDYVLVDSPPIGLVTDSQLIAPFADATMFLVRHDHTPKNYIRMVDTLYKEQRFQKLSIILNGVGEGESYYYNYNYSDYYGGPDKQGRVDSGV</sequence>
<dbReference type="Pfam" id="PF13807">
    <property type="entry name" value="GNVR"/>
    <property type="match status" value="1"/>
</dbReference>
<evidence type="ECO:0000259" key="10">
    <source>
        <dbReference type="Pfam" id="PF13807"/>
    </source>
</evidence>
<feature type="transmembrane region" description="Helical" evidence="8">
    <location>
        <begin position="31"/>
        <end position="51"/>
    </location>
</feature>
<reference evidence="12" key="1">
    <citation type="journal article" date="2019" name="Int. J. Syst. Evol. Microbiol.">
        <title>The Global Catalogue of Microorganisms (GCM) 10K type strain sequencing project: providing services to taxonomists for standard genome sequencing and annotation.</title>
        <authorList>
            <consortium name="The Broad Institute Genomics Platform"/>
            <consortium name="The Broad Institute Genome Sequencing Center for Infectious Disease"/>
            <person name="Wu L."/>
            <person name="Ma J."/>
        </authorList>
    </citation>
    <scope>NUCLEOTIDE SEQUENCE [LARGE SCALE GENOMIC DNA]</scope>
    <source>
        <strain evidence="12">KCTC 52490</strain>
    </source>
</reference>
<evidence type="ECO:0000256" key="5">
    <source>
        <dbReference type="ARBA" id="ARBA00022840"/>
    </source>
</evidence>
<dbReference type="InterPro" id="IPR003856">
    <property type="entry name" value="LPS_length_determ_N"/>
</dbReference>
<keyword evidence="5" id="KW-0067">ATP-binding</keyword>
<keyword evidence="3 8" id="KW-0812">Transmembrane</keyword>
<evidence type="ECO:0000256" key="6">
    <source>
        <dbReference type="ARBA" id="ARBA00022989"/>
    </source>
</evidence>
<organism evidence="11 12">
    <name type="scientific">Spirosoma flavum</name>
    <dbReference type="NCBI Taxonomy" id="2048557"/>
    <lineage>
        <taxon>Bacteria</taxon>
        <taxon>Pseudomonadati</taxon>
        <taxon>Bacteroidota</taxon>
        <taxon>Cytophagia</taxon>
        <taxon>Cytophagales</taxon>
        <taxon>Cytophagaceae</taxon>
        <taxon>Spirosoma</taxon>
    </lineage>
</organism>
<evidence type="ECO:0000256" key="2">
    <source>
        <dbReference type="ARBA" id="ARBA00022475"/>
    </source>
</evidence>
<dbReference type="Proteomes" id="UP001597512">
    <property type="component" value="Unassembled WGS sequence"/>
</dbReference>
<evidence type="ECO:0000256" key="1">
    <source>
        <dbReference type="ARBA" id="ARBA00004651"/>
    </source>
</evidence>
<keyword evidence="4" id="KW-0547">Nucleotide-binding</keyword>
<accession>A0ABW6AJ15</accession>
<evidence type="ECO:0000256" key="8">
    <source>
        <dbReference type="SAM" id="Phobius"/>
    </source>
</evidence>
<dbReference type="PANTHER" id="PTHR32309:SF13">
    <property type="entry name" value="FERRIC ENTEROBACTIN TRANSPORT PROTEIN FEPE"/>
    <property type="match status" value="1"/>
</dbReference>
<dbReference type="PANTHER" id="PTHR32309">
    <property type="entry name" value="TYROSINE-PROTEIN KINASE"/>
    <property type="match status" value="1"/>
</dbReference>
<dbReference type="InterPro" id="IPR005702">
    <property type="entry name" value="Wzc-like_C"/>
</dbReference>
<gene>
    <name evidence="11" type="ORF">ACFS25_10230</name>
</gene>
<dbReference type="InterPro" id="IPR027417">
    <property type="entry name" value="P-loop_NTPase"/>
</dbReference>
<keyword evidence="12" id="KW-1185">Reference proteome</keyword>
<feature type="domain" description="Polysaccharide chain length determinant N-terminal" evidence="9">
    <location>
        <begin position="17"/>
        <end position="109"/>
    </location>
</feature>
<keyword evidence="2" id="KW-1003">Cell membrane</keyword>
<dbReference type="InterPro" id="IPR050445">
    <property type="entry name" value="Bact_polysacc_biosynth/exp"/>
</dbReference>
<comment type="subcellular location">
    <subcellularLocation>
        <location evidence="1">Cell membrane</location>
        <topology evidence="1">Multi-pass membrane protein</topology>
    </subcellularLocation>
</comment>
<proteinExistence type="predicted"/>
<dbReference type="CDD" id="cd05387">
    <property type="entry name" value="BY-kinase"/>
    <property type="match status" value="1"/>
</dbReference>
<dbReference type="RefSeq" id="WP_381499558.1">
    <property type="nucleotide sequence ID" value="NZ_JBHUOM010000002.1"/>
</dbReference>
<dbReference type="NCBIfam" id="TIGR01007">
    <property type="entry name" value="eps_fam"/>
    <property type="match status" value="1"/>
</dbReference>
<dbReference type="SUPFAM" id="SSF52540">
    <property type="entry name" value="P-loop containing nucleoside triphosphate hydrolases"/>
    <property type="match status" value="1"/>
</dbReference>
<evidence type="ECO:0000313" key="12">
    <source>
        <dbReference type="Proteomes" id="UP001597512"/>
    </source>
</evidence>